<evidence type="ECO:0000256" key="2">
    <source>
        <dbReference type="SAM" id="Phobius"/>
    </source>
</evidence>
<keyword evidence="2" id="KW-0472">Membrane</keyword>
<accession>A0A1I8FHZ6</accession>
<dbReference type="WBParaSite" id="maker-unitig_35689-snap-gene-0.1-mRNA-1">
    <property type="protein sequence ID" value="maker-unitig_35689-snap-gene-0.1-mRNA-1"/>
    <property type="gene ID" value="maker-unitig_35689-snap-gene-0.1"/>
</dbReference>
<keyword evidence="2" id="KW-1133">Transmembrane helix</keyword>
<protein>
    <submittedName>
        <fullName evidence="4">TIR domain-containing protein</fullName>
    </submittedName>
</protein>
<organism evidence="3 4">
    <name type="scientific">Macrostomum lignano</name>
    <dbReference type="NCBI Taxonomy" id="282301"/>
    <lineage>
        <taxon>Eukaryota</taxon>
        <taxon>Metazoa</taxon>
        <taxon>Spiralia</taxon>
        <taxon>Lophotrochozoa</taxon>
        <taxon>Platyhelminthes</taxon>
        <taxon>Rhabditophora</taxon>
        <taxon>Macrostomorpha</taxon>
        <taxon>Macrostomida</taxon>
        <taxon>Macrostomidae</taxon>
        <taxon>Macrostomum</taxon>
    </lineage>
</organism>
<evidence type="ECO:0000256" key="1">
    <source>
        <dbReference type="SAM" id="MobiDB-lite"/>
    </source>
</evidence>
<reference evidence="4" key="1">
    <citation type="submission" date="2016-11" db="UniProtKB">
        <authorList>
            <consortium name="WormBaseParasite"/>
        </authorList>
    </citation>
    <scope>IDENTIFICATION</scope>
</reference>
<sequence length="398" mass="43275">LYIRVANVRDYDRWPVGDALALTAELVALVTACFHAGLLLVLALRSGADRFWRALTPCVLLGTAAAAFLVLPLRCAFNTEAARWLMLRPSSVVVDDVDHAFPTMLRAVESAETFTSLLSILILLFCIRLVQFVQPSVLSAISLRRSSSSLKGVAAAVLLLSAAGTMSLLADALGAAREAPHVPSFCSLLMSLLAASSLRSRWASWFSGGPLSMATALVLAATIVSGFLLACLFLAVLLRERRAARQGAHRAATVEEDGEAELGSTLLAVTGSWLRRLLHRLVPDPRLNLFEDYVHKTESRVANNLERISLMLEQLHLSIVCLYSEHDTDRELADELLTVMEQHSRPVRLVFQSEHPTEWSGKCSRSSRASSATSGRTSLLGLSRSVSVAETEDTEAKN</sequence>
<feature type="compositionally biased region" description="Low complexity" evidence="1">
    <location>
        <begin position="364"/>
        <end position="389"/>
    </location>
</feature>
<name>A0A1I8FHZ6_9PLAT</name>
<feature type="region of interest" description="Disordered" evidence="1">
    <location>
        <begin position="361"/>
        <end position="398"/>
    </location>
</feature>
<feature type="transmembrane region" description="Helical" evidence="2">
    <location>
        <begin position="214"/>
        <end position="238"/>
    </location>
</feature>
<feature type="transmembrane region" description="Helical" evidence="2">
    <location>
        <begin position="54"/>
        <end position="77"/>
    </location>
</feature>
<feature type="transmembrane region" description="Helical" evidence="2">
    <location>
        <begin position="20"/>
        <end position="42"/>
    </location>
</feature>
<keyword evidence="3" id="KW-1185">Reference proteome</keyword>
<dbReference type="AlphaFoldDB" id="A0A1I8FHZ6"/>
<evidence type="ECO:0000313" key="4">
    <source>
        <dbReference type="WBParaSite" id="maker-unitig_35689-snap-gene-0.1-mRNA-1"/>
    </source>
</evidence>
<proteinExistence type="predicted"/>
<dbReference type="Proteomes" id="UP000095280">
    <property type="component" value="Unplaced"/>
</dbReference>
<evidence type="ECO:0000313" key="3">
    <source>
        <dbReference type="Proteomes" id="UP000095280"/>
    </source>
</evidence>
<feature type="transmembrane region" description="Helical" evidence="2">
    <location>
        <begin position="153"/>
        <end position="173"/>
    </location>
</feature>
<feature type="transmembrane region" description="Helical" evidence="2">
    <location>
        <begin position="114"/>
        <end position="133"/>
    </location>
</feature>
<keyword evidence="2" id="KW-0812">Transmembrane</keyword>